<comment type="caution">
    <text evidence="1">The sequence shown here is derived from an EMBL/GenBank/DDBJ whole genome shotgun (WGS) entry which is preliminary data.</text>
</comment>
<reference evidence="1" key="1">
    <citation type="submission" date="2020-06" db="EMBL/GenBank/DDBJ databases">
        <authorList>
            <person name="Li T."/>
            <person name="Hu X."/>
            <person name="Zhang T."/>
            <person name="Song X."/>
            <person name="Zhang H."/>
            <person name="Dai N."/>
            <person name="Sheng W."/>
            <person name="Hou X."/>
            <person name="Wei L."/>
        </authorList>
    </citation>
    <scope>NUCLEOTIDE SEQUENCE</scope>
    <source>
        <strain evidence="1">KEN8</strain>
        <tissue evidence="1">Leaf</tissue>
    </source>
</reference>
<evidence type="ECO:0000313" key="1">
    <source>
        <dbReference type="EMBL" id="KAL0389200.1"/>
    </source>
</evidence>
<dbReference type="AlphaFoldDB" id="A0AAW2S9K1"/>
<sequence>MLRVLILELYSSPSVYQTRIWHQSLGYILCTYFMNFSYGGAAGQLLEQNAHALDQISANFSAFKIHENIDLFCQARNNILSILNDFSDLPEIMKQMPPLPVKLNEELANSILPRTSLPKKA</sequence>
<dbReference type="InterPro" id="IPR022228">
    <property type="entry name" value="DUF3755"/>
</dbReference>
<dbReference type="PANTHER" id="PTHR14000:SF1">
    <property type="entry name" value="HISTONE H2A DEUBIQUITINASE (DUF3755)"/>
    <property type="match status" value="1"/>
</dbReference>
<dbReference type="Pfam" id="PF12579">
    <property type="entry name" value="DUF3755"/>
    <property type="match status" value="1"/>
</dbReference>
<dbReference type="EMBL" id="JACGWM010000002">
    <property type="protein sequence ID" value="KAL0389200.1"/>
    <property type="molecule type" value="Genomic_DNA"/>
</dbReference>
<evidence type="ECO:0008006" key="2">
    <source>
        <dbReference type="Google" id="ProtNLM"/>
    </source>
</evidence>
<organism evidence="1">
    <name type="scientific">Sesamum calycinum</name>
    <dbReference type="NCBI Taxonomy" id="2727403"/>
    <lineage>
        <taxon>Eukaryota</taxon>
        <taxon>Viridiplantae</taxon>
        <taxon>Streptophyta</taxon>
        <taxon>Embryophyta</taxon>
        <taxon>Tracheophyta</taxon>
        <taxon>Spermatophyta</taxon>
        <taxon>Magnoliopsida</taxon>
        <taxon>eudicotyledons</taxon>
        <taxon>Gunneridae</taxon>
        <taxon>Pentapetalae</taxon>
        <taxon>asterids</taxon>
        <taxon>lamiids</taxon>
        <taxon>Lamiales</taxon>
        <taxon>Pedaliaceae</taxon>
        <taxon>Sesamum</taxon>
    </lineage>
</organism>
<name>A0AAW2S9K1_9LAMI</name>
<protein>
    <recommendedName>
        <fullName evidence="2">BLOC-1-related complex subunit 7</fullName>
    </recommendedName>
</protein>
<dbReference type="PANTHER" id="PTHR14000">
    <property type="entry name" value="FINGER CCCH DOMAIN PROTEIN, PUTATIVE (DUF3755)-RELATED"/>
    <property type="match status" value="1"/>
</dbReference>
<gene>
    <name evidence="1" type="ORF">Scaly_0277100</name>
</gene>
<reference evidence="1" key="2">
    <citation type="journal article" date="2024" name="Plant">
        <title>Genomic evolution and insights into agronomic trait innovations of Sesamum species.</title>
        <authorList>
            <person name="Miao H."/>
            <person name="Wang L."/>
            <person name="Qu L."/>
            <person name="Liu H."/>
            <person name="Sun Y."/>
            <person name="Le M."/>
            <person name="Wang Q."/>
            <person name="Wei S."/>
            <person name="Zheng Y."/>
            <person name="Lin W."/>
            <person name="Duan Y."/>
            <person name="Cao H."/>
            <person name="Xiong S."/>
            <person name="Wang X."/>
            <person name="Wei L."/>
            <person name="Li C."/>
            <person name="Ma Q."/>
            <person name="Ju M."/>
            <person name="Zhao R."/>
            <person name="Li G."/>
            <person name="Mu C."/>
            <person name="Tian Q."/>
            <person name="Mei H."/>
            <person name="Zhang T."/>
            <person name="Gao T."/>
            <person name="Zhang H."/>
        </authorList>
    </citation>
    <scope>NUCLEOTIDE SEQUENCE</scope>
    <source>
        <strain evidence="1">KEN8</strain>
    </source>
</reference>
<accession>A0AAW2S9K1</accession>
<proteinExistence type="predicted"/>